<dbReference type="Proteomes" id="UP000828390">
    <property type="component" value="Unassembled WGS sequence"/>
</dbReference>
<keyword evidence="3" id="KW-1185">Reference proteome</keyword>
<dbReference type="EMBL" id="JAIWYP010000008">
    <property type="protein sequence ID" value="KAH3786316.1"/>
    <property type="molecule type" value="Genomic_DNA"/>
</dbReference>
<keyword evidence="1" id="KW-1133">Transmembrane helix</keyword>
<evidence type="ECO:0000256" key="1">
    <source>
        <dbReference type="SAM" id="Phobius"/>
    </source>
</evidence>
<gene>
    <name evidence="2" type="ORF">DPMN_164422</name>
</gene>
<evidence type="ECO:0000313" key="3">
    <source>
        <dbReference type="Proteomes" id="UP000828390"/>
    </source>
</evidence>
<protein>
    <recommendedName>
        <fullName evidence="4">Transmembrane protein</fullName>
    </recommendedName>
</protein>
<name>A0A9D4EV30_DREPO</name>
<dbReference type="AlphaFoldDB" id="A0A9D4EV30"/>
<proteinExistence type="predicted"/>
<comment type="caution">
    <text evidence="2">The sequence shown here is derived from an EMBL/GenBank/DDBJ whole genome shotgun (WGS) entry which is preliminary data.</text>
</comment>
<organism evidence="2 3">
    <name type="scientific">Dreissena polymorpha</name>
    <name type="common">Zebra mussel</name>
    <name type="synonym">Mytilus polymorpha</name>
    <dbReference type="NCBI Taxonomy" id="45954"/>
    <lineage>
        <taxon>Eukaryota</taxon>
        <taxon>Metazoa</taxon>
        <taxon>Spiralia</taxon>
        <taxon>Lophotrochozoa</taxon>
        <taxon>Mollusca</taxon>
        <taxon>Bivalvia</taxon>
        <taxon>Autobranchia</taxon>
        <taxon>Heteroconchia</taxon>
        <taxon>Euheterodonta</taxon>
        <taxon>Imparidentia</taxon>
        <taxon>Neoheterodontei</taxon>
        <taxon>Myida</taxon>
        <taxon>Dreissenoidea</taxon>
        <taxon>Dreissenidae</taxon>
        <taxon>Dreissena</taxon>
    </lineage>
</organism>
<feature type="transmembrane region" description="Helical" evidence="1">
    <location>
        <begin position="58"/>
        <end position="80"/>
    </location>
</feature>
<feature type="transmembrane region" description="Helical" evidence="1">
    <location>
        <begin position="17"/>
        <end position="37"/>
    </location>
</feature>
<evidence type="ECO:0008006" key="4">
    <source>
        <dbReference type="Google" id="ProtNLM"/>
    </source>
</evidence>
<accession>A0A9D4EV30</accession>
<evidence type="ECO:0000313" key="2">
    <source>
        <dbReference type="EMBL" id="KAH3786316.1"/>
    </source>
</evidence>
<keyword evidence="1" id="KW-0472">Membrane</keyword>
<reference evidence="2" key="1">
    <citation type="journal article" date="2019" name="bioRxiv">
        <title>The Genome of the Zebra Mussel, Dreissena polymorpha: A Resource for Invasive Species Research.</title>
        <authorList>
            <person name="McCartney M.A."/>
            <person name="Auch B."/>
            <person name="Kono T."/>
            <person name="Mallez S."/>
            <person name="Zhang Y."/>
            <person name="Obille A."/>
            <person name="Becker A."/>
            <person name="Abrahante J.E."/>
            <person name="Garbe J."/>
            <person name="Badalamenti J.P."/>
            <person name="Herman A."/>
            <person name="Mangelson H."/>
            <person name="Liachko I."/>
            <person name="Sullivan S."/>
            <person name="Sone E.D."/>
            <person name="Koren S."/>
            <person name="Silverstein K.A.T."/>
            <person name="Beckman K.B."/>
            <person name="Gohl D.M."/>
        </authorList>
    </citation>
    <scope>NUCLEOTIDE SEQUENCE</scope>
    <source>
        <strain evidence="2">Duluth1</strain>
        <tissue evidence="2">Whole animal</tissue>
    </source>
</reference>
<sequence length="141" mass="15509">MTGGGIMLGVGGGYNRGVYNVGGIMWVCGGWVVGGNGGRGRGDNMFKKKIGGWRGMMFKKIILGVGAWWGIVCVETILSYDNHQVDGRTDRPTDMSKAIYPLFFEGRHNKGNHVCLHIFSNDNLFRCFNFASKLNANNLKT</sequence>
<keyword evidence="1" id="KW-0812">Transmembrane</keyword>
<reference evidence="2" key="2">
    <citation type="submission" date="2020-11" db="EMBL/GenBank/DDBJ databases">
        <authorList>
            <person name="McCartney M.A."/>
            <person name="Auch B."/>
            <person name="Kono T."/>
            <person name="Mallez S."/>
            <person name="Becker A."/>
            <person name="Gohl D.M."/>
            <person name="Silverstein K.A.T."/>
            <person name="Koren S."/>
            <person name="Bechman K.B."/>
            <person name="Herman A."/>
            <person name="Abrahante J.E."/>
            <person name="Garbe J."/>
        </authorList>
    </citation>
    <scope>NUCLEOTIDE SEQUENCE</scope>
    <source>
        <strain evidence="2">Duluth1</strain>
        <tissue evidence="2">Whole animal</tissue>
    </source>
</reference>